<dbReference type="PANTHER" id="PTHR10885">
    <property type="entry name" value="ISOPENTENYL-DIPHOSPHATE DELTA-ISOMERASE"/>
    <property type="match status" value="1"/>
</dbReference>
<proteinExistence type="inferred from homology"/>
<comment type="caution">
    <text evidence="13">The sequence shown here is derived from an EMBL/GenBank/DDBJ whole genome shotgun (WGS) entry which is preliminary data.</text>
</comment>
<organism evidence="13 14">
    <name type="scientific">Hondaea fermentalgiana</name>
    <dbReference type="NCBI Taxonomy" id="2315210"/>
    <lineage>
        <taxon>Eukaryota</taxon>
        <taxon>Sar</taxon>
        <taxon>Stramenopiles</taxon>
        <taxon>Bigyra</taxon>
        <taxon>Labyrinthulomycetes</taxon>
        <taxon>Thraustochytrida</taxon>
        <taxon>Thraustochytriidae</taxon>
        <taxon>Hondaea</taxon>
    </lineage>
</organism>
<dbReference type="Gene3D" id="3.90.79.10">
    <property type="entry name" value="Nucleoside Triphosphate Pyrophosphohydrolase"/>
    <property type="match status" value="1"/>
</dbReference>
<keyword evidence="10" id="KW-0414">Isoprene biosynthesis</keyword>
<dbReference type="InParanoid" id="A0A2R5G859"/>
<dbReference type="PROSITE" id="PS51462">
    <property type="entry name" value="NUDIX"/>
    <property type="match status" value="1"/>
</dbReference>
<evidence type="ECO:0000313" key="14">
    <source>
        <dbReference type="Proteomes" id="UP000241890"/>
    </source>
</evidence>
<dbReference type="UniPathway" id="UPA00059">
    <property type="reaction ID" value="UER00104"/>
</dbReference>
<dbReference type="GO" id="GO:0046872">
    <property type="term" value="F:metal ion binding"/>
    <property type="evidence" value="ECO:0007669"/>
    <property type="project" value="UniProtKB-KW"/>
</dbReference>
<keyword evidence="6" id="KW-0479">Metal-binding</keyword>
<dbReference type="FunFam" id="3.90.79.10:FF:000012">
    <property type="entry name" value="Isopentenyl-diphosphate Delta-isomerase 1"/>
    <property type="match status" value="1"/>
</dbReference>
<dbReference type="GO" id="GO:0004452">
    <property type="term" value="F:isopentenyl-diphosphate delta-isomerase activity"/>
    <property type="evidence" value="ECO:0007669"/>
    <property type="project" value="UniProtKB-EC"/>
</dbReference>
<evidence type="ECO:0000259" key="12">
    <source>
        <dbReference type="PROSITE" id="PS51462"/>
    </source>
</evidence>
<keyword evidence="5" id="KW-0444">Lipid biosynthesis</keyword>
<comment type="cofactor">
    <cofactor evidence="1">
        <name>Mg(2+)</name>
        <dbReference type="ChEBI" id="CHEBI:18420"/>
    </cofactor>
</comment>
<keyword evidence="8" id="KW-0752">Steroid biosynthesis</keyword>
<dbReference type="Pfam" id="PF00293">
    <property type="entry name" value="NUDIX"/>
    <property type="match status" value="1"/>
</dbReference>
<dbReference type="PANTHER" id="PTHR10885:SF0">
    <property type="entry name" value="ISOPENTENYL-DIPHOSPHATE DELTA-ISOMERASE"/>
    <property type="match status" value="1"/>
</dbReference>
<dbReference type="GO" id="GO:0006694">
    <property type="term" value="P:steroid biosynthetic process"/>
    <property type="evidence" value="ECO:0007669"/>
    <property type="project" value="UniProtKB-KW"/>
</dbReference>
<dbReference type="PIRSF" id="PIRSF018427">
    <property type="entry name" value="Isopntndiph_ism"/>
    <property type="match status" value="1"/>
</dbReference>
<keyword evidence="11 13" id="KW-0413">Isomerase</keyword>
<accession>A0A2R5G859</accession>
<evidence type="ECO:0000256" key="10">
    <source>
        <dbReference type="ARBA" id="ARBA00023229"/>
    </source>
</evidence>
<keyword evidence="7" id="KW-0460">Magnesium</keyword>
<gene>
    <name evidence="13" type="ORF">FCC1311_029562</name>
</gene>
<dbReference type="GO" id="GO:0009240">
    <property type="term" value="P:isopentenyl diphosphate biosynthetic process"/>
    <property type="evidence" value="ECO:0007669"/>
    <property type="project" value="TreeGrafter"/>
</dbReference>
<evidence type="ECO:0000256" key="2">
    <source>
        <dbReference type="ARBA" id="ARBA00004826"/>
    </source>
</evidence>
<sequence length="236" mass="27058">MAANPSLESFDATQVALMEERVIVVDTQDKAERPGTKLETHLLENIDKGLLHRAFSVFLFNSEGKLLLQKRSDDKITFPAYWANTCCSHPLWVDGEMELKDALGVKRAAIRKLEHELGIKAEQVPIEKFHYLTRIHYVAKMEGTQWGEHEIDHVLVIQADVDVAPVPNEVAEARYFSEEELKTFLEEAPEKGTLISPWFGYIQKMFLGKWWQAMRDGDLKSCEDHETIHRIAPAKE</sequence>
<keyword evidence="9" id="KW-0443">Lipid metabolism</keyword>
<evidence type="ECO:0000256" key="5">
    <source>
        <dbReference type="ARBA" id="ARBA00022516"/>
    </source>
</evidence>
<dbReference type="EC" id="5.3.3.2" evidence="4"/>
<feature type="domain" description="Nudix hydrolase" evidence="12">
    <location>
        <begin position="50"/>
        <end position="201"/>
    </location>
</feature>
<dbReference type="InterPro" id="IPR000086">
    <property type="entry name" value="NUDIX_hydrolase_dom"/>
</dbReference>
<comment type="pathway">
    <text evidence="2">Isoprenoid biosynthesis; dimethylallyl diphosphate biosynthesis; dimethylallyl diphosphate from isopentenyl diphosphate: step 1/1.</text>
</comment>
<dbReference type="SUPFAM" id="SSF55811">
    <property type="entry name" value="Nudix"/>
    <property type="match status" value="1"/>
</dbReference>
<reference evidence="13 14" key="1">
    <citation type="submission" date="2017-12" db="EMBL/GenBank/DDBJ databases">
        <title>Sequencing, de novo assembly and annotation of complete genome of a new Thraustochytrid species, strain FCC1311.</title>
        <authorList>
            <person name="Sedici K."/>
            <person name="Godart F."/>
            <person name="Aiese Cigliano R."/>
            <person name="Sanseverino W."/>
            <person name="Barakat M."/>
            <person name="Ortet P."/>
            <person name="Marechal E."/>
            <person name="Cagnac O."/>
            <person name="Amato A."/>
        </authorList>
    </citation>
    <scope>NUCLEOTIDE SEQUENCE [LARGE SCALE GENOMIC DNA]</scope>
</reference>
<dbReference type="AlphaFoldDB" id="A0A2R5G859"/>
<evidence type="ECO:0000313" key="13">
    <source>
        <dbReference type="EMBL" id="GBG26735.1"/>
    </source>
</evidence>
<dbReference type="Proteomes" id="UP000241890">
    <property type="component" value="Unassembled WGS sequence"/>
</dbReference>
<dbReference type="EMBL" id="BEYU01000022">
    <property type="protein sequence ID" value="GBG26735.1"/>
    <property type="molecule type" value="Genomic_DNA"/>
</dbReference>
<dbReference type="InterPro" id="IPR015797">
    <property type="entry name" value="NUDIX_hydrolase-like_dom_sf"/>
</dbReference>
<keyword evidence="14" id="KW-1185">Reference proteome</keyword>
<evidence type="ECO:0000256" key="11">
    <source>
        <dbReference type="ARBA" id="ARBA00023235"/>
    </source>
</evidence>
<evidence type="ECO:0000256" key="8">
    <source>
        <dbReference type="ARBA" id="ARBA00022955"/>
    </source>
</evidence>
<evidence type="ECO:0000256" key="7">
    <source>
        <dbReference type="ARBA" id="ARBA00022842"/>
    </source>
</evidence>
<dbReference type="CDD" id="cd02885">
    <property type="entry name" value="NUDIX_IPP_Isomerase"/>
    <property type="match status" value="1"/>
</dbReference>
<evidence type="ECO:0000256" key="9">
    <source>
        <dbReference type="ARBA" id="ARBA00023098"/>
    </source>
</evidence>
<dbReference type="InterPro" id="IPR011876">
    <property type="entry name" value="IsopentenylPP_isomerase_typ1"/>
</dbReference>
<comment type="similarity">
    <text evidence="3">Belongs to the IPP isomerase type 1 family.</text>
</comment>
<dbReference type="GO" id="GO:0005737">
    <property type="term" value="C:cytoplasm"/>
    <property type="evidence" value="ECO:0007669"/>
    <property type="project" value="TreeGrafter"/>
</dbReference>
<evidence type="ECO:0000256" key="4">
    <source>
        <dbReference type="ARBA" id="ARBA00012057"/>
    </source>
</evidence>
<evidence type="ECO:0000256" key="1">
    <source>
        <dbReference type="ARBA" id="ARBA00001946"/>
    </source>
</evidence>
<protein>
    <recommendedName>
        <fullName evidence="4">isopentenyl-diphosphate Delta-isomerase</fullName>
        <ecNumber evidence="4">5.3.3.2</ecNumber>
    </recommendedName>
</protein>
<name>A0A2R5G859_9STRA</name>
<evidence type="ECO:0000256" key="3">
    <source>
        <dbReference type="ARBA" id="ARBA00007579"/>
    </source>
</evidence>
<dbReference type="GO" id="GO:0050992">
    <property type="term" value="P:dimethylallyl diphosphate biosynthetic process"/>
    <property type="evidence" value="ECO:0007669"/>
    <property type="project" value="UniProtKB-UniPathway"/>
</dbReference>
<evidence type="ECO:0000256" key="6">
    <source>
        <dbReference type="ARBA" id="ARBA00022723"/>
    </source>
</evidence>
<dbReference type="OrthoDB" id="510307at2759"/>
<dbReference type="NCBIfam" id="TIGR02150">
    <property type="entry name" value="IPP_isom_1"/>
    <property type="match status" value="1"/>
</dbReference>